<protein>
    <submittedName>
        <fullName evidence="2">Uncharacterized protein</fullName>
    </submittedName>
</protein>
<sequence length="100" mass="10440">METNGPPPPPAPSSPLLAPPAPLSSTAPSPHLPTTPDHSHSSANPPSPSNLGLHCGRRGGGGHPQMHNTHLCKTLWPPRHQQQPVDHLHPASAGQQLVQT</sequence>
<feature type="compositionally biased region" description="Low complexity" evidence="1">
    <location>
        <begin position="23"/>
        <end position="54"/>
    </location>
</feature>
<dbReference type="AlphaFoldDB" id="A0A2N5V4U3"/>
<evidence type="ECO:0000256" key="1">
    <source>
        <dbReference type="SAM" id="MobiDB-lite"/>
    </source>
</evidence>
<evidence type="ECO:0000313" key="2">
    <source>
        <dbReference type="EMBL" id="PLW45017.1"/>
    </source>
</evidence>
<dbReference type="EMBL" id="PGCI01000052">
    <property type="protein sequence ID" value="PLW45017.1"/>
    <property type="molecule type" value="Genomic_DNA"/>
</dbReference>
<dbReference type="Proteomes" id="UP000235392">
    <property type="component" value="Unassembled WGS sequence"/>
</dbReference>
<feature type="compositionally biased region" description="Pro residues" evidence="1">
    <location>
        <begin position="1"/>
        <end position="22"/>
    </location>
</feature>
<organism evidence="2 3">
    <name type="scientific">Puccinia coronata f. sp. avenae</name>
    <dbReference type="NCBI Taxonomy" id="200324"/>
    <lineage>
        <taxon>Eukaryota</taxon>
        <taxon>Fungi</taxon>
        <taxon>Dikarya</taxon>
        <taxon>Basidiomycota</taxon>
        <taxon>Pucciniomycotina</taxon>
        <taxon>Pucciniomycetes</taxon>
        <taxon>Pucciniales</taxon>
        <taxon>Pucciniaceae</taxon>
        <taxon>Puccinia</taxon>
    </lineage>
</organism>
<comment type="caution">
    <text evidence="2">The sequence shown here is derived from an EMBL/GenBank/DDBJ whole genome shotgun (WGS) entry which is preliminary data.</text>
</comment>
<feature type="region of interest" description="Disordered" evidence="1">
    <location>
        <begin position="1"/>
        <end position="100"/>
    </location>
</feature>
<evidence type="ECO:0000313" key="3">
    <source>
        <dbReference type="Proteomes" id="UP000235392"/>
    </source>
</evidence>
<reference evidence="2 3" key="1">
    <citation type="submission" date="2017-11" db="EMBL/GenBank/DDBJ databases">
        <title>De novo assembly and phasing of dikaryotic genomes from two isolates of Puccinia coronata f. sp. avenae, the causal agent of oat crown rust.</title>
        <authorList>
            <person name="Miller M.E."/>
            <person name="Zhang Y."/>
            <person name="Omidvar V."/>
            <person name="Sperschneider J."/>
            <person name="Schwessinger B."/>
            <person name="Raley C."/>
            <person name="Palmer J.M."/>
            <person name="Garnica D."/>
            <person name="Upadhyaya N."/>
            <person name="Rathjen J."/>
            <person name="Taylor J.M."/>
            <person name="Park R.F."/>
            <person name="Dodds P.N."/>
            <person name="Hirsch C.D."/>
            <person name="Kianian S.F."/>
            <person name="Figueroa M."/>
        </authorList>
    </citation>
    <scope>NUCLEOTIDE SEQUENCE [LARGE SCALE GENOMIC DNA]</scope>
    <source>
        <strain evidence="2">12SD80</strain>
    </source>
</reference>
<accession>A0A2N5V4U3</accession>
<name>A0A2N5V4U3_9BASI</name>
<gene>
    <name evidence="2" type="ORF">PCASD_06906</name>
</gene>
<proteinExistence type="predicted"/>